<dbReference type="CDD" id="cd11060">
    <property type="entry name" value="CYP57A1-like"/>
    <property type="match status" value="1"/>
</dbReference>
<evidence type="ECO:0000313" key="4">
    <source>
        <dbReference type="Proteomes" id="UP000309734"/>
    </source>
</evidence>
<comment type="caution">
    <text evidence="3">The sequence shown here is derived from an EMBL/GenBank/DDBJ whole genome shotgun (WGS) entry which is preliminary data.</text>
</comment>
<dbReference type="EMBL" id="QZBS01000153">
    <property type="protein sequence ID" value="THZ71402.1"/>
    <property type="molecule type" value="Genomic_DNA"/>
</dbReference>
<dbReference type="FunFam" id="1.25.40.10:FF:000149">
    <property type="entry name" value="Clathrin-coated vesiclec protein (Bud7)"/>
    <property type="match status" value="1"/>
</dbReference>
<reference evidence="3 4" key="1">
    <citation type="submission" date="2018-10" db="EMBL/GenBank/DDBJ databases">
        <title>Fifty Aureobasidium pullulans genomes reveal a recombining polyextremotolerant generalist.</title>
        <authorList>
            <person name="Gostincar C."/>
            <person name="Turk M."/>
            <person name="Zajc J."/>
            <person name="Gunde-Cimerman N."/>
        </authorList>
    </citation>
    <scope>NUCLEOTIDE SEQUENCE [LARGE SCALE GENOMIC DNA]</scope>
    <source>
        <strain evidence="3 4">EXF-3519</strain>
    </source>
</reference>
<dbReference type="GO" id="GO:0020037">
    <property type="term" value="F:heme binding"/>
    <property type="evidence" value="ECO:0007669"/>
    <property type="project" value="InterPro"/>
</dbReference>
<dbReference type="GO" id="GO:0005506">
    <property type="term" value="F:iron ion binding"/>
    <property type="evidence" value="ECO:0007669"/>
    <property type="project" value="InterPro"/>
</dbReference>
<dbReference type="InterPro" id="IPR001128">
    <property type="entry name" value="Cyt_P450"/>
</dbReference>
<dbReference type="PANTHER" id="PTHR31975:SF1">
    <property type="entry name" value="BUD SITE SELECTION PROTEIN 7-RELATED"/>
    <property type="match status" value="1"/>
</dbReference>
<organism evidence="3 4">
    <name type="scientific">Aureobasidium pullulans</name>
    <name type="common">Black yeast</name>
    <name type="synonym">Pullularia pullulans</name>
    <dbReference type="NCBI Taxonomy" id="5580"/>
    <lineage>
        <taxon>Eukaryota</taxon>
        <taxon>Fungi</taxon>
        <taxon>Dikarya</taxon>
        <taxon>Ascomycota</taxon>
        <taxon>Pezizomycotina</taxon>
        <taxon>Dothideomycetes</taxon>
        <taxon>Dothideomycetidae</taxon>
        <taxon>Dothideales</taxon>
        <taxon>Saccotheciaceae</taxon>
        <taxon>Aureobasidium</taxon>
    </lineage>
</organism>
<proteinExistence type="predicted"/>
<gene>
    <name evidence="3" type="ORF">D6C85_05316</name>
</gene>
<dbReference type="PANTHER" id="PTHR31975">
    <property type="entry name" value="BUD SITE SELECTION PROTEIN 7-RELATED"/>
    <property type="match status" value="1"/>
</dbReference>
<dbReference type="SUPFAM" id="SSF48264">
    <property type="entry name" value="Cytochrome P450"/>
    <property type="match status" value="1"/>
</dbReference>
<protein>
    <submittedName>
        <fullName evidence="3">Chaps-domain-containing protein</fullName>
    </submittedName>
</protein>
<dbReference type="InterPro" id="IPR011990">
    <property type="entry name" value="TPR-like_helical_dom_sf"/>
</dbReference>
<feature type="region of interest" description="Disordered" evidence="2">
    <location>
        <begin position="426"/>
        <end position="478"/>
    </location>
</feature>
<name>A0A4S9WYY8_AURPU</name>
<keyword evidence="1" id="KW-0479">Metal-binding</keyword>
<keyword evidence="1" id="KW-0349">Heme</keyword>
<dbReference type="InterPro" id="IPR036396">
    <property type="entry name" value="Cyt_P450_sf"/>
</dbReference>
<dbReference type="PRINTS" id="PR00463">
    <property type="entry name" value="EP450I"/>
</dbReference>
<dbReference type="Pfam" id="PF09295">
    <property type="entry name" value="ChAPs"/>
    <property type="match status" value="1"/>
</dbReference>
<dbReference type="FunFam" id="1.25.40.10:FF:000146">
    <property type="entry name" value="Clathrin-coated vesiclec protein (Bud7)"/>
    <property type="match status" value="1"/>
</dbReference>
<dbReference type="SUPFAM" id="SSF48452">
    <property type="entry name" value="TPR-like"/>
    <property type="match status" value="1"/>
</dbReference>
<dbReference type="InterPro" id="IPR002401">
    <property type="entry name" value="Cyt_P450_E_grp-I"/>
</dbReference>
<evidence type="ECO:0000313" key="3">
    <source>
        <dbReference type="EMBL" id="THZ71402.1"/>
    </source>
</evidence>
<dbReference type="GO" id="GO:0004497">
    <property type="term" value="F:monooxygenase activity"/>
    <property type="evidence" value="ECO:0007669"/>
    <property type="project" value="InterPro"/>
</dbReference>
<dbReference type="Gene3D" id="1.25.40.10">
    <property type="entry name" value="Tetratricopeptide repeat domain"/>
    <property type="match status" value="2"/>
</dbReference>
<dbReference type="AlphaFoldDB" id="A0A4S9WYY8"/>
<feature type="binding site" description="axial binding residue" evidence="1">
    <location>
        <position position="1035"/>
    </location>
    <ligand>
        <name>heme</name>
        <dbReference type="ChEBI" id="CHEBI:30413"/>
    </ligand>
    <ligandPart>
        <name>Fe</name>
        <dbReference type="ChEBI" id="CHEBI:18248"/>
    </ligandPart>
</feature>
<dbReference type="PRINTS" id="PR00385">
    <property type="entry name" value="P450"/>
</dbReference>
<dbReference type="GO" id="GO:0034044">
    <property type="term" value="C:exomer complex"/>
    <property type="evidence" value="ECO:0007669"/>
    <property type="project" value="TreeGrafter"/>
</dbReference>
<evidence type="ECO:0000256" key="2">
    <source>
        <dbReference type="SAM" id="MobiDB-lite"/>
    </source>
</evidence>
<dbReference type="GO" id="GO:0016705">
    <property type="term" value="F:oxidoreductase activity, acting on paired donors, with incorporation or reduction of molecular oxygen"/>
    <property type="evidence" value="ECO:0007669"/>
    <property type="project" value="InterPro"/>
</dbReference>
<dbReference type="Pfam" id="PF00067">
    <property type="entry name" value="p450"/>
    <property type="match status" value="1"/>
</dbReference>
<evidence type="ECO:0000256" key="1">
    <source>
        <dbReference type="PIRSR" id="PIRSR602401-1"/>
    </source>
</evidence>
<comment type="cofactor">
    <cofactor evidence="1">
        <name>heme</name>
        <dbReference type="ChEBI" id="CHEBI:30413"/>
    </cofactor>
</comment>
<sequence length="1101" mass="124727">MIQTAVPEIFEDDSTSVVEIRTENLQALRELGPPDLVHLVKQPVKSTSKSVGVYHHVSGTDASSSASLAAYINTLVYSPHDKTNKVTSGLYCCYNAFSRLDMRVQVQIPGTVESYCVNERGDKLEASEEHWLETYLCSVLRAYSYADDGSGDTIKKIVGVRRFNPITNTEAEHKFLDAAERLFFAGWQLGSDPEIQVPNLVSNHLTTGLLNYIRTTGRYASGINLFEKLRTRDPEISSLLARVYIMGDEEVKAVQLLRDAIHQMPMDYPLLDCQAEYCLSKGRSDLALEIAKRSVISAPSEFATWARLAEVYISMEQWDMALLTLNSCPMFTYQDKDSPRMPEPARVSLPLAPEAMCDEIDDSGAMGEELVHPNLRRLSAANYKGTFQKAYSLLTEVTKRIGWDHLLKIRSQVFVMEEEYRHERQAVVQQEAHSRSASTTALRSPGLTDGRPSTAGSVFTNGDTPPGSAALGDDVSKPQHTVTAVPSMETPDPQPPAADPQHLQYTQFQHKRLCERWLDNLFMVLYEDLRIYTIWRTEAQQYKSQQLAYKKSADEWEILGELADRLHRPDDAAEAWEACLNMRFSPKGMRGILSAYERYGDVRGELGALIRLIAWQYKWYSEFSPSLVHVIRKLIEEEGAVKVRSIIQATSLPQHILDLTHQYAGLCAAFRSSGSEASIADLDGIKLIYGAGSQFHKSAWYSVLKGHRTFDPFAERDPHIHSAQKKLVIRPYAMETLKDLEPYVDSTVYHFITRMKEKMTLGEVDLGKWFQLFAFDVIGEITFSKRFGFMDAEEDDGSLKSVESTLASASWLGHVPWVFWTHDYLRPWIGNWLGVTNRTGSLMQRALKEVEERKKRGTDRNDFLEKFFRLQREKPDQVTDTAVISMAAANITAGSDTTAISLRSIIYHLLRNPKHLETLRQEIDTARRENRLSDPVTMEEAERMPFLQACIMEGLRIHPSIGGLLPRDVPRGGCVIAGRFIPEGHVVGTSAWVINRNTSIYGHDAAEFNPERWIKGNKAEMQRYFLTFGGANRMCFGKNIAFMEMTKMVPTFLRHFDVQLTYPERPLKEKNFFFVIQEGLNVNLKERGDDQSNGGAEKEVY</sequence>
<feature type="compositionally biased region" description="Polar residues" evidence="2">
    <location>
        <begin position="454"/>
        <end position="463"/>
    </location>
</feature>
<keyword evidence="1" id="KW-0408">Iron</keyword>
<dbReference type="Gene3D" id="1.10.630.10">
    <property type="entry name" value="Cytochrome P450"/>
    <property type="match status" value="1"/>
</dbReference>
<dbReference type="GO" id="GO:0006893">
    <property type="term" value="P:Golgi to plasma membrane transport"/>
    <property type="evidence" value="ECO:0007669"/>
    <property type="project" value="UniProtKB-ARBA"/>
</dbReference>
<dbReference type="InterPro" id="IPR015374">
    <property type="entry name" value="ChAPs"/>
</dbReference>
<accession>A0A4S9WYY8</accession>
<dbReference type="Proteomes" id="UP000309734">
    <property type="component" value="Unassembled WGS sequence"/>
</dbReference>